<dbReference type="Proteomes" id="UP001152173">
    <property type="component" value="Unassembled WGS sequence"/>
</dbReference>
<dbReference type="AlphaFoldDB" id="A0A9X3LEZ3"/>
<reference evidence="1" key="1">
    <citation type="submission" date="2022-05" db="EMBL/GenBank/DDBJ databases">
        <authorList>
            <person name="Colautti A."/>
            <person name="Iacumin L."/>
        </authorList>
    </citation>
    <scope>NUCLEOTIDE SEQUENCE</scope>
    <source>
        <strain evidence="1">SK 55</strain>
    </source>
</reference>
<sequence length="284" mass="31990">MSIESIDSIHTSCKSEYDTLQKVIVCEPQFMAIDEIINDVQKKYKDENINIERALDQHHDFVAKMRAEGIDVITLPANASYPEQVFTRDIGFTLGNQTFVSEMASSIRQGEETVLEKWLDEHHVPFQKLSQSHIEGGDVIIDGKTIYIGLSHRTCNSAIEQLRIDLPNYEIVAVPFDPKYLHLDCVFNILSPTDALIFPLALDAETVAFLGSRYHLIEVSKEEQFTMGTNVLSIGHKKVFSLPVNAQVNMNMRSQGYEVIEVDFSEIIKSGGSFRCCTMPIARG</sequence>
<dbReference type="SUPFAM" id="SSF55909">
    <property type="entry name" value="Pentein"/>
    <property type="match status" value="1"/>
</dbReference>
<dbReference type="PANTHER" id="PTHR47271">
    <property type="entry name" value="ARGININE DEIMINASE"/>
    <property type="match status" value="1"/>
</dbReference>
<evidence type="ECO:0000313" key="1">
    <source>
        <dbReference type="EMBL" id="MCZ8536683.1"/>
    </source>
</evidence>
<proteinExistence type="predicted"/>
<name>A0A9X3LEZ3_9BACL</name>
<comment type="caution">
    <text evidence="1">The sequence shown here is derived from an EMBL/GenBank/DDBJ whole genome shotgun (WGS) entry which is preliminary data.</text>
</comment>
<dbReference type="GO" id="GO:0016990">
    <property type="term" value="F:arginine deiminase activity"/>
    <property type="evidence" value="ECO:0007669"/>
    <property type="project" value="TreeGrafter"/>
</dbReference>
<dbReference type="RefSeq" id="WP_269925778.1">
    <property type="nucleotide sequence ID" value="NZ_JAMKBJ010000003.1"/>
</dbReference>
<gene>
    <name evidence="1" type="ORF">M9R32_05730</name>
</gene>
<dbReference type="GO" id="GO:0019546">
    <property type="term" value="P:L-arginine deiminase pathway"/>
    <property type="evidence" value="ECO:0007669"/>
    <property type="project" value="TreeGrafter"/>
</dbReference>
<accession>A0A9X3LEZ3</accession>
<dbReference type="Pfam" id="PF19420">
    <property type="entry name" value="DDAH_eukar"/>
    <property type="match status" value="1"/>
</dbReference>
<evidence type="ECO:0000313" key="2">
    <source>
        <dbReference type="Proteomes" id="UP001152173"/>
    </source>
</evidence>
<keyword evidence="2" id="KW-1185">Reference proteome</keyword>
<dbReference type="Gene3D" id="3.75.10.10">
    <property type="entry name" value="L-arginine/glycine Amidinotransferase, Chain A"/>
    <property type="match status" value="1"/>
</dbReference>
<organism evidence="1 2">
    <name type="scientific">Paenisporosarcina quisquiliarum</name>
    <dbReference type="NCBI Taxonomy" id="365346"/>
    <lineage>
        <taxon>Bacteria</taxon>
        <taxon>Bacillati</taxon>
        <taxon>Bacillota</taxon>
        <taxon>Bacilli</taxon>
        <taxon>Bacillales</taxon>
        <taxon>Caryophanaceae</taxon>
        <taxon>Paenisporosarcina</taxon>
    </lineage>
</organism>
<dbReference type="EMBL" id="JAMKBJ010000003">
    <property type="protein sequence ID" value="MCZ8536683.1"/>
    <property type="molecule type" value="Genomic_DNA"/>
</dbReference>
<dbReference type="PANTHER" id="PTHR47271:SF2">
    <property type="entry name" value="ARGININE DEIMINASE"/>
    <property type="match status" value="1"/>
</dbReference>
<protein>
    <submittedName>
        <fullName evidence="1">Dimethylarginine dimethylaminohydrolase family protein</fullName>
    </submittedName>
</protein>